<comment type="caution">
    <text evidence="1">The sequence shown here is derived from an EMBL/GenBank/DDBJ whole genome shotgun (WGS) entry which is preliminary data.</text>
</comment>
<protein>
    <recommendedName>
        <fullName evidence="3">ParB/Sulfiredoxin domain-containing protein</fullName>
    </recommendedName>
</protein>
<evidence type="ECO:0008006" key="3">
    <source>
        <dbReference type="Google" id="ProtNLM"/>
    </source>
</evidence>
<keyword evidence="2" id="KW-1185">Reference proteome</keyword>
<organism evidence="1 2">
    <name type="scientific">Deinococcus cavernae</name>
    <dbReference type="NCBI Taxonomy" id="2320857"/>
    <lineage>
        <taxon>Bacteria</taxon>
        <taxon>Thermotogati</taxon>
        <taxon>Deinococcota</taxon>
        <taxon>Deinococci</taxon>
        <taxon>Deinococcales</taxon>
        <taxon>Deinococcaceae</taxon>
        <taxon>Deinococcus</taxon>
    </lineage>
</organism>
<sequence length="193" mass="21091">MPKQSLVATHHLETHTLADLIARVWGENPKRHALVELRDSLGKFGYGQPILIDDTSGRIVEGHGVLAALLLSQEDGEKPPARVQVQGGDWTVTCVHFQLDEEQATPYSLGSSRTLELGGWDDNLLLRVLNELQDKDALGGTGFHPEDIVSLQAKVSGELPASFRELPDPQDDPTQPKSVKQVTCPHCGEVFTT</sequence>
<dbReference type="SUPFAM" id="SSF110849">
    <property type="entry name" value="ParB/Sulfiredoxin"/>
    <property type="match status" value="1"/>
</dbReference>
<proteinExistence type="predicted"/>
<dbReference type="Proteomes" id="UP000286287">
    <property type="component" value="Unassembled WGS sequence"/>
</dbReference>
<dbReference type="EMBL" id="QYUJ01000010">
    <property type="protein sequence ID" value="RJF74446.1"/>
    <property type="molecule type" value="Genomic_DNA"/>
</dbReference>
<dbReference type="RefSeq" id="WP_119761370.1">
    <property type="nucleotide sequence ID" value="NZ_QYUJ01000010.1"/>
</dbReference>
<name>A0A418VEB2_9DEIO</name>
<dbReference type="OrthoDB" id="3605108at2"/>
<evidence type="ECO:0000313" key="2">
    <source>
        <dbReference type="Proteomes" id="UP000286287"/>
    </source>
</evidence>
<accession>A0A418VEB2</accession>
<reference evidence="1 2" key="1">
    <citation type="submission" date="2018-09" db="EMBL/GenBank/DDBJ databases">
        <authorList>
            <person name="Zhu H."/>
        </authorList>
    </citation>
    <scope>NUCLEOTIDE SEQUENCE [LARGE SCALE GENOMIC DNA]</scope>
    <source>
        <strain evidence="1 2">K2S05-167</strain>
    </source>
</reference>
<dbReference type="AlphaFoldDB" id="A0A418VEB2"/>
<evidence type="ECO:0000313" key="1">
    <source>
        <dbReference type="EMBL" id="RJF74446.1"/>
    </source>
</evidence>
<gene>
    <name evidence="1" type="ORF">D3875_03985</name>
</gene>
<dbReference type="InterPro" id="IPR036086">
    <property type="entry name" value="ParB/Sulfiredoxin_sf"/>
</dbReference>